<feature type="non-terminal residue" evidence="1">
    <location>
        <position position="67"/>
    </location>
</feature>
<gene>
    <name evidence="1" type="ORF">Tco_0799385</name>
</gene>
<name>A0ABQ4ZR62_9ASTR</name>
<dbReference type="EMBL" id="BQNB010011580">
    <property type="protein sequence ID" value="GJS92417.1"/>
    <property type="molecule type" value="Genomic_DNA"/>
</dbReference>
<protein>
    <submittedName>
        <fullName evidence="1">Ribonuclease H-like domain-containing protein</fullName>
    </submittedName>
</protein>
<organism evidence="1 2">
    <name type="scientific">Tanacetum coccineum</name>
    <dbReference type="NCBI Taxonomy" id="301880"/>
    <lineage>
        <taxon>Eukaryota</taxon>
        <taxon>Viridiplantae</taxon>
        <taxon>Streptophyta</taxon>
        <taxon>Embryophyta</taxon>
        <taxon>Tracheophyta</taxon>
        <taxon>Spermatophyta</taxon>
        <taxon>Magnoliopsida</taxon>
        <taxon>eudicotyledons</taxon>
        <taxon>Gunneridae</taxon>
        <taxon>Pentapetalae</taxon>
        <taxon>asterids</taxon>
        <taxon>campanulids</taxon>
        <taxon>Asterales</taxon>
        <taxon>Asteraceae</taxon>
        <taxon>Asteroideae</taxon>
        <taxon>Anthemideae</taxon>
        <taxon>Anthemidinae</taxon>
        <taxon>Tanacetum</taxon>
    </lineage>
</organism>
<sequence length="67" mass="7787">MRPNLGVLHKALEDPDWVDAMQEEMQQFINQQVWKLVPLPDGKHAIGTKWILKNKRDARGIIVRNKA</sequence>
<proteinExistence type="predicted"/>
<reference evidence="1" key="1">
    <citation type="journal article" date="2022" name="Int. J. Mol. Sci.">
        <title>Draft Genome of Tanacetum Coccineum: Genomic Comparison of Closely Related Tanacetum-Family Plants.</title>
        <authorList>
            <person name="Yamashiro T."/>
            <person name="Shiraishi A."/>
            <person name="Nakayama K."/>
            <person name="Satake H."/>
        </authorList>
    </citation>
    <scope>NUCLEOTIDE SEQUENCE</scope>
</reference>
<evidence type="ECO:0000313" key="1">
    <source>
        <dbReference type="EMBL" id="GJS92417.1"/>
    </source>
</evidence>
<keyword evidence="2" id="KW-1185">Reference proteome</keyword>
<reference evidence="1" key="2">
    <citation type="submission" date="2022-01" db="EMBL/GenBank/DDBJ databases">
        <authorList>
            <person name="Yamashiro T."/>
            <person name="Shiraishi A."/>
            <person name="Satake H."/>
            <person name="Nakayama K."/>
        </authorList>
    </citation>
    <scope>NUCLEOTIDE SEQUENCE</scope>
</reference>
<evidence type="ECO:0000313" key="2">
    <source>
        <dbReference type="Proteomes" id="UP001151760"/>
    </source>
</evidence>
<comment type="caution">
    <text evidence="1">The sequence shown here is derived from an EMBL/GenBank/DDBJ whole genome shotgun (WGS) entry which is preliminary data.</text>
</comment>
<accession>A0ABQ4ZR62</accession>
<dbReference type="Proteomes" id="UP001151760">
    <property type="component" value="Unassembled WGS sequence"/>
</dbReference>